<dbReference type="InterPro" id="IPR050312">
    <property type="entry name" value="IolE/XylAMocC-like"/>
</dbReference>
<dbReference type="Pfam" id="PF01261">
    <property type="entry name" value="AP_endonuc_2"/>
    <property type="match status" value="1"/>
</dbReference>
<proteinExistence type="predicted"/>
<gene>
    <name evidence="2" type="ORF">UFOPK3967_00982</name>
</gene>
<dbReference type="EMBL" id="CAFBOS010000046">
    <property type="protein sequence ID" value="CAB4990689.1"/>
    <property type="molecule type" value="Genomic_DNA"/>
</dbReference>
<dbReference type="PANTHER" id="PTHR12110:SF52">
    <property type="entry name" value="XYLOSE ISOMERASE"/>
    <property type="match status" value="1"/>
</dbReference>
<dbReference type="SUPFAM" id="SSF51658">
    <property type="entry name" value="Xylose isomerase-like"/>
    <property type="match status" value="1"/>
</dbReference>
<dbReference type="Gene3D" id="3.20.20.150">
    <property type="entry name" value="Divalent-metal-dependent TIM barrel enzymes"/>
    <property type="match status" value="1"/>
</dbReference>
<feature type="domain" description="Xylose isomerase-like TIM barrel" evidence="1">
    <location>
        <begin position="37"/>
        <end position="251"/>
    </location>
</feature>
<organism evidence="2">
    <name type="scientific">freshwater metagenome</name>
    <dbReference type="NCBI Taxonomy" id="449393"/>
    <lineage>
        <taxon>unclassified sequences</taxon>
        <taxon>metagenomes</taxon>
        <taxon>ecological metagenomes</taxon>
    </lineage>
</organism>
<sequence length="270" mass="29239">MSIHERVSVNPMTTISMPLADAVALWLELGTTRVGLNALQLERTGWDDAIALVRAAGLDVRYLNYGPSAGIDDEAGWHHDQAVLHRAVDAAAALGAPCVYLCTGSPGRCLWEEAVALLGQRLLPVIEHGRSAGVRITLEPCVSSRPELGFLHTVRDALDVAKQLDIGVCVDLYATWMERGLEELLRDHVDRIDLVQISDFVVGTLSQPNRWVPGDGDLPLGALLDVVKASGYVGIIDLELLGPKIAEEGARSALLRGTQWLTRELDARGM</sequence>
<dbReference type="AlphaFoldDB" id="A0A6J7NJ28"/>
<name>A0A6J7NJ28_9ZZZZ</name>
<accession>A0A6J7NJ28</accession>
<dbReference type="PANTHER" id="PTHR12110">
    <property type="entry name" value="HYDROXYPYRUVATE ISOMERASE"/>
    <property type="match status" value="1"/>
</dbReference>
<evidence type="ECO:0000259" key="1">
    <source>
        <dbReference type="Pfam" id="PF01261"/>
    </source>
</evidence>
<evidence type="ECO:0000313" key="2">
    <source>
        <dbReference type="EMBL" id="CAB4990689.1"/>
    </source>
</evidence>
<protein>
    <submittedName>
        <fullName evidence="2">Unannotated protein</fullName>
    </submittedName>
</protein>
<reference evidence="2" key="1">
    <citation type="submission" date="2020-05" db="EMBL/GenBank/DDBJ databases">
        <authorList>
            <person name="Chiriac C."/>
            <person name="Salcher M."/>
            <person name="Ghai R."/>
            <person name="Kavagutti S V."/>
        </authorList>
    </citation>
    <scope>NUCLEOTIDE SEQUENCE</scope>
</reference>
<dbReference type="InterPro" id="IPR036237">
    <property type="entry name" value="Xyl_isomerase-like_sf"/>
</dbReference>
<dbReference type="InterPro" id="IPR013022">
    <property type="entry name" value="Xyl_isomerase-like_TIM-brl"/>
</dbReference>